<comment type="similarity">
    <text evidence="1">Belongs to the ABC transporter superfamily.</text>
</comment>
<comment type="caution">
    <text evidence="5">The sequence shown here is derived from an EMBL/GenBank/DDBJ whole genome shotgun (WGS) entry which is preliminary data.</text>
</comment>
<accession>H1SJ84</accession>
<dbReference type="Proteomes" id="UP000005808">
    <property type="component" value="Unassembled WGS sequence"/>
</dbReference>
<evidence type="ECO:0000313" key="5">
    <source>
        <dbReference type="EMBL" id="EHP37419.1"/>
    </source>
</evidence>
<feature type="non-terminal residue" evidence="5">
    <location>
        <position position="71"/>
    </location>
</feature>
<dbReference type="EMBL" id="AHJE01000403">
    <property type="protein sequence ID" value="EHP37419.1"/>
    <property type="molecule type" value="Genomic_DNA"/>
</dbReference>
<keyword evidence="2" id="KW-0813">Transport</keyword>
<gene>
    <name evidence="5" type="ORF">OR16_42899</name>
</gene>
<dbReference type="PANTHER" id="PTHR43776:SF7">
    <property type="entry name" value="D,D-DIPEPTIDE TRANSPORT ATP-BINDING PROTEIN DDPF-RELATED"/>
    <property type="match status" value="1"/>
</dbReference>
<sequence length="71" mass="7625">AHHLAVQMVFQNPYASLNPRLRVGQMIAEGAVYHGVAARADAPAFVNDLLAQVGLDASYADRYAHQFSGGQ</sequence>
<name>H1SJ84_9BURK</name>
<dbReference type="InterPro" id="IPR027417">
    <property type="entry name" value="P-loop_NTPase"/>
</dbReference>
<dbReference type="InterPro" id="IPR050319">
    <property type="entry name" value="ABC_transp_ATP-bind"/>
</dbReference>
<feature type="non-terminal residue" evidence="5">
    <location>
        <position position="1"/>
    </location>
</feature>
<dbReference type="Gene3D" id="3.40.50.300">
    <property type="entry name" value="P-loop containing nucleotide triphosphate hydrolases"/>
    <property type="match status" value="1"/>
</dbReference>
<dbReference type="SUPFAM" id="SSF52540">
    <property type="entry name" value="P-loop containing nucleoside triphosphate hydrolases"/>
    <property type="match status" value="1"/>
</dbReference>
<keyword evidence="4 5" id="KW-0067">ATP-binding</keyword>
<evidence type="ECO:0000313" key="6">
    <source>
        <dbReference type="Proteomes" id="UP000005808"/>
    </source>
</evidence>
<evidence type="ECO:0000256" key="3">
    <source>
        <dbReference type="ARBA" id="ARBA00022741"/>
    </source>
</evidence>
<protein>
    <submittedName>
        <fullName evidence="5">Oligopeptide/dipeptide ABC transporter ATP-binding protein-like protein</fullName>
    </submittedName>
</protein>
<keyword evidence="3" id="KW-0547">Nucleotide-binding</keyword>
<dbReference type="AlphaFoldDB" id="H1SJ84"/>
<evidence type="ECO:0000256" key="2">
    <source>
        <dbReference type="ARBA" id="ARBA00022448"/>
    </source>
</evidence>
<dbReference type="GO" id="GO:0005524">
    <property type="term" value="F:ATP binding"/>
    <property type="evidence" value="ECO:0007669"/>
    <property type="project" value="UniProtKB-KW"/>
</dbReference>
<dbReference type="PANTHER" id="PTHR43776">
    <property type="entry name" value="TRANSPORT ATP-BINDING PROTEIN"/>
    <property type="match status" value="1"/>
</dbReference>
<evidence type="ECO:0000256" key="4">
    <source>
        <dbReference type="ARBA" id="ARBA00022840"/>
    </source>
</evidence>
<evidence type="ECO:0000256" key="1">
    <source>
        <dbReference type="ARBA" id="ARBA00005417"/>
    </source>
</evidence>
<organism evidence="5 6">
    <name type="scientific">Cupriavidus basilensis OR16</name>
    <dbReference type="NCBI Taxonomy" id="1127483"/>
    <lineage>
        <taxon>Bacteria</taxon>
        <taxon>Pseudomonadati</taxon>
        <taxon>Pseudomonadota</taxon>
        <taxon>Betaproteobacteria</taxon>
        <taxon>Burkholderiales</taxon>
        <taxon>Burkholderiaceae</taxon>
        <taxon>Cupriavidus</taxon>
    </lineage>
</organism>
<reference evidence="5 6" key="1">
    <citation type="journal article" date="2012" name="J. Bacteriol.">
        <title>De Novo Genome Project of Cupriavidus basilensis OR16.</title>
        <authorList>
            <person name="Cserhati M."/>
            <person name="Kriszt B."/>
            <person name="Szoboszlay S."/>
            <person name="Toth A."/>
            <person name="Szabo I."/>
            <person name="Tancsics A."/>
            <person name="Nagy I."/>
            <person name="Horvath B."/>
            <person name="Nagy I."/>
            <person name="Kukolya J."/>
        </authorList>
    </citation>
    <scope>NUCLEOTIDE SEQUENCE [LARGE SCALE GENOMIC DNA]</scope>
    <source>
        <strain evidence="5 6">OR16</strain>
    </source>
</reference>
<proteinExistence type="inferred from homology"/>